<dbReference type="PIRSF" id="PIRSF004848">
    <property type="entry name" value="YBL036c_PLPDEIII"/>
    <property type="match status" value="1"/>
</dbReference>
<dbReference type="Pfam" id="PF01168">
    <property type="entry name" value="Ala_racemase_N"/>
    <property type="match status" value="1"/>
</dbReference>
<dbReference type="PROSITE" id="PS01211">
    <property type="entry name" value="UPF0001"/>
    <property type="match status" value="1"/>
</dbReference>
<dbReference type="PANTHER" id="PTHR10146:SF14">
    <property type="entry name" value="PYRIDOXAL PHOSPHATE HOMEOSTASIS PROTEIN"/>
    <property type="match status" value="1"/>
</dbReference>
<accession>A0ABX3A3R6</accession>
<dbReference type="PANTHER" id="PTHR10146">
    <property type="entry name" value="PROLINE SYNTHETASE CO-TRANSCRIBED BACTERIAL HOMOLOG PROTEIN"/>
    <property type="match status" value="1"/>
</dbReference>
<protein>
    <recommendedName>
        <fullName evidence="2">Pyridoxal phosphate homeostasis protein</fullName>
        <shortName evidence="2">PLP homeostasis protein</shortName>
    </recommendedName>
</protein>
<dbReference type="InterPro" id="IPR001608">
    <property type="entry name" value="Ala_racemase_N"/>
</dbReference>
<organism evidence="5 6">
    <name type="scientific">Piscirickettsia litoralis</name>
    <dbReference type="NCBI Taxonomy" id="1891921"/>
    <lineage>
        <taxon>Bacteria</taxon>
        <taxon>Pseudomonadati</taxon>
        <taxon>Pseudomonadota</taxon>
        <taxon>Gammaproteobacteria</taxon>
        <taxon>Thiotrichales</taxon>
        <taxon>Piscirickettsiaceae</taxon>
        <taxon>Piscirickettsia</taxon>
    </lineage>
</organism>
<keyword evidence="6" id="KW-1185">Reference proteome</keyword>
<comment type="caution">
    <text evidence="5">The sequence shown here is derived from an EMBL/GenBank/DDBJ whole genome shotgun (WGS) entry which is preliminary data.</text>
</comment>
<feature type="domain" description="Alanine racemase N-terminal" evidence="4">
    <location>
        <begin position="8"/>
        <end position="230"/>
    </location>
</feature>
<evidence type="ECO:0000256" key="2">
    <source>
        <dbReference type="HAMAP-Rule" id="MF_02087"/>
    </source>
</evidence>
<evidence type="ECO:0000256" key="3">
    <source>
        <dbReference type="RuleBase" id="RU004514"/>
    </source>
</evidence>
<name>A0ABX3A3R6_9GAMM</name>
<sequence>MMNIADNLAGIHKRIELAMRKAGRMDRPKLIAVSKTKPVEMVNEALSAGQYDFGENYLQDALVKIDQLSKSNNKNKKIIWHFIGPLQSNKASQVAEKFDWLHTLDRLKIAQRLNDHRPEHLAPLKVCIQVNLANESTKSGIHPTKCLEFAEKIMLMPRLSLQGLMAIPKRLTSFDGQYEQFMQLRQLRDDLTRQGVGVPELSMGMSQDLEAAVCAGATMLRIGTDIFGARN</sequence>
<dbReference type="InterPro" id="IPR029066">
    <property type="entry name" value="PLP-binding_barrel"/>
</dbReference>
<reference evidence="5 6" key="1">
    <citation type="submission" date="2016-08" db="EMBL/GenBank/DDBJ databases">
        <title>Draft genome sequence of Candidatus Piscirickettsia litoralis, from seawater.</title>
        <authorList>
            <person name="Wan X."/>
            <person name="Lee A.J."/>
            <person name="Hou S."/>
            <person name="Donachie S.P."/>
        </authorList>
    </citation>
    <scope>NUCLEOTIDE SEQUENCE [LARGE SCALE GENOMIC DNA]</scope>
    <source>
        <strain evidence="5 6">Y2</strain>
    </source>
</reference>
<dbReference type="RefSeq" id="WP_069312896.1">
    <property type="nucleotide sequence ID" value="NZ_MDTU01000001.1"/>
</dbReference>
<proteinExistence type="inferred from homology"/>
<keyword evidence="1 2" id="KW-0663">Pyridoxal phosphate</keyword>
<dbReference type="Proteomes" id="UP000094329">
    <property type="component" value="Unassembled WGS sequence"/>
</dbReference>
<evidence type="ECO:0000313" key="5">
    <source>
        <dbReference type="EMBL" id="ODN43098.1"/>
    </source>
</evidence>
<dbReference type="Gene3D" id="3.20.20.10">
    <property type="entry name" value="Alanine racemase"/>
    <property type="match status" value="1"/>
</dbReference>
<dbReference type="HAMAP" id="MF_02087">
    <property type="entry name" value="PLP_homeostasis"/>
    <property type="match status" value="1"/>
</dbReference>
<evidence type="ECO:0000313" key="6">
    <source>
        <dbReference type="Proteomes" id="UP000094329"/>
    </source>
</evidence>
<gene>
    <name evidence="5" type="ORF">BGC07_09440</name>
</gene>
<dbReference type="SUPFAM" id="SSF51419">
    <property type="entry name" value="PLP-binding barrel"/>
    <property type="match status" value="1"/>
</dbReference>
<evidence type="ECO:0000256" key="1">
    <source>
        <dbReference type="ARBA" id="ARBA00022898"/>
    </source>
</evidence>
<evidence type="ECO:0000259" key="4">
    <source>
        <dbReference type="Pfam" id="PF01168"/>
    </source>
</evidence>
<dbReference type="InterPro" id="IPR011078">
    <property type="entry name" value="PyrdxlP_homeostasis"/>
</dbReference>
<dbReference type="EMBL" id="MDTU01000001">
    <property type="protein sequence ID" value="ODN43098.1"/>
    <property type="molecule type" value="Genomic_DNA"/>
</dbReference>
<feature type="modified residue" description="N6-(pyridoxal phosphate)lysine" evidence="2">
    <location>
        <position position="35"/>
    </location>
</feature>
<comment type="similarity">
    <text evidence="2 3">Belongs to the pyridoxal phosphate-binding protein YggS/PROSC family.</text>
</comment>
<comment type="function">
    <text evidence="2">Pyridoxal 5'-phosphate (PLP)-binding protein, which is involved in PLP homeostasis.</text>
</comment>
<dbReference type="NCBIfam" id="TIGR00044">
    <property type="entry name" value="YggS family pyridoxal phosphate-dependent enzyme"/>
    <property type="match status" value="1"/>
</dbReference>